<feature type="transmembrane region" description="Helical" evidence="6">
    <location>
        <begin position="113"/>
        <end position="135"/>
    </location>
</feature>
<dbReference type="AlphaFoldDB" id="A0A6N7S7Y6"/>
<dbReference type="Proteomes" id="UP000480929">
    <property type="component" value="Unassembled WGS sequence"/>
</dbReference>
<feature type="transmembrane region" description="Helical" evidence="6">
    <location>
        <begin position="147"/>
        <end position="166"/>
    </location>
</feature>
<gene>
    <name evidence="9" type="ORF">GKD88_08210</name>
    <name evidence="8" type="ORF">GKE08_08805</name>
</gene>
<dbReference type="SUPFAM" id="SSF103473">
    <property type="entry name" value="MFS general substrate transporter"/>
    <property type="match status" value="1"/>
</dbReference>
<comment type="subcellular location">
    <subcellularLocation>
        <location evidence="1">Cell membrane</location>
        <topology evidence="1">Multi-pass membrane protein</topology>
    </subcellularLocation>
</comment>
<feature type="transmembrane region" description="Helical" evidence="6">
    <location>
        <begin position="250"/>
        <end position="269"/>
    </location>
</feature>
<feature type="transmembrane region" description="Helical" evidence="6">
    <location>
        <begin position="222"/>
        <end position="244"/>
    </location>
</feature>
<reference evidence="10 11" key="1">
    <citation type="journal article" date="2019" name="Nat. Med.">
        <title>A library of human gut bacterial isolates paired with longitudinal multiomics data enables mechanistic microbiome research.</title>
        <authorList>
            <person name="Poyet M."/>
            <person name="Groussin M."/>
            <person name="Gibbons S.M."/>
            <person name="Avila-Pacheco J."/>
            <person name="Jiang X."/>
            <person name="Kearney S.M."/>
            <person name="Perrotta A.R."/>
            <person name="Berdy B."/>
            <person name="Zhao S."/>
            <person name="Lieberman T.D."/>
            <person name="Swanson P.K."/>
            <person name="Smith M."/>
            <person name="Roesemann S."/>
            <person name="Alexander J.E."/>
            <person name="Rich S.A."/>
            <person name="Livny J."/>
            <person name="Vlamakis H."/>
            <person name="Clish C."/>
            <person name="Bullock K."/>
            <person name="Deik A."/>
            <person name="Scott J."/>
            <person name="Pierce K.A."/>
            <person name="Xavier R.J."/>
            <person name="Alm E.J."/>
        </authorList>
    </citation>
    <scope>NUCLEOTIDE SEQUENCE [LARGE SCALE GENOMIC DNA]</scope>
    <source>
        <strain evidence="8 10">BIOML-A4</strain>
        <strain evidence="9 11">BIOML-A5</strain>
    </source>
</reference>
<feature type="domain" description="Major facilitator superfamily (MFS) profile" evidence="7">
    <location>
        <begin position="23"/>
        <end position="397"/>
    </location>
</feature>
<dbReference type="InterPro" id="IPR052714">
    <property type="entry name" value="MFS_Exporter"/>
</dbReference>
<feature type="transmembrane region" description="Helical" evidence="6">
    <location>
        <begin position="53"/>
        <end position="71"/>
    </location>
</feature>
<evidence type="ECO:0000256" key="2">
    <source>
        <dbReference type="ARBA" id="ARBA00022448"/>
    </source>
</evidence>
<evidence type="ECO:0000256" key="1">
    <source>
        <dbReference type="ARBA" id="ARBA00004651"/>
    </source>
</evidence>
<proteinExistence type="predicted"/>
<dbReference type="GO" id="GO:0005886">
    <property type="term" value="C:plasma membrane"/>
    <property type="evidence" value="ECO:0007669"/>
    <property type="project" value="UniProtKB-SubCell"/>
</dbReference>
<evidence type="ECO:0000256" key="5">
    <source>
        <dbReference type="ARBA" id="ARBA00023136"/>
    </source>
</evidence>
<evidence type="ECO:0000256" key="6">
    <source>
        <dbReference type="SAM" id="Phobius"/>
    </source>
</evidence>
<evidence type="ECO:0000256" key="4">
    <source>
        <dbReference type="ARBA" id="ARBA00022989"/>
    </source>
</evidence>
<evidence type="ECO:0000259" key="7">
    <source>
        <dbReference type="PROSITE" id="PS50850"/>
    </source>
</evidence>
<sequence length="408" mass="44123">MKKVLKDKGQSMNKDKNQLWTLPFILVLAVNALNGISSYMVNPSMPQFLTAKGIPFALTGFISSLLSWVALGMRPFSGAMSDRLNKKKIMFVSYLATAVCMLGYAWVQKIPAVIGIRVLHGMAFAVSGTISMAFATSFVPEKRIAEGISYIGIATLLGTMIGPQLGSTISQQAGMDKLFLTAGLLCLICLLIIVLIPYPVQVPDFKSSGAKIKLSDLFAKELLVYVFLIGLFSFGNGIISYYLIDFGQVRGISSIVYFFTVYSVAMLLMKPFVGKLQDARGIRVILIPAFFIYALGMVLLAKAFSLTPVLIAAVFKAVGQGNGSPAIQAESVKKLGIQRSGVAISTCLIGQDLGNAIGPIFASYVVNFSNYGTMFMLYAMMLLAGLGVYCLSLKRENEKRKAVFAKEG</sequence>
<protein>
    <submittedName>
        <fullName evidence="8">MFS transporter</fullName>
    </submittedName>
</protein>
<dbReference type="GO" id="GO:0022857">
    <property type="term" value="F:transmembrane transporter activity"/>
    <property type="evidence" value="ECO:0007669"/>
    <property type="project" value="InterPro"/>
</dbReference>
<keyword evidence="2" id="KW-0813">Transport</keyword>
<dbReference type="EMBL" id="WKPJ01000010">
    <property type="protein sequence ID" value="MSA89426.1"/>
    <property type="molecule type" value="Genomic_DNA"/>
</dbReference>
<keyword evidence="4 6" id="KW-1133">Transmembrane helix</keyword>
<dbReference type="InterPro" id="IPR020846">
    <property type="entry name" value="MFS_dom"/>
</dbReference>
<keyword evidence="3 6" id="KW-0812">Transmembrane</keyword>
<evidence type="ECO:0000313" key="11">
    <source>
        <dbReference type="Proteomes" id="UP000480929"/>
    </source>
</evidence>
<name>A0A6N7S7Y6_9FIRM</name>
<evidence type="ECO:0000256" key="3">
    <source>
        <dbReference type="ARBA" id="ARBA00022692"/>
    </source>
</evidence>
<dbReference type="InterPro" id="IPR036259">
    <property type="entry name" value="MFS_trans_sf"/>
</dbReference>
<feature type="transmembrane region" description="Helical" evidence="6">
    <location>
        <begin position="20"/>
        <end position="41"/>
    </location>
</feature>
<dbReference type="RefSeq" id="WP_154238709.1">
    <property type="nucleotide sequence ID" value="NZ_WKPK01000013.1"/>
</dbReference>
<evidence type="ECO:0000313" key="9">
    <source>
        <dbReference type="EMBL" id="MSC33104.1"/>
    </source>
</evidence>
<evidence type="ECO:0000313" key="10">
    <source>
        <dbReference type="Proteomes" id="UP000433575"/>
    </source>
</evidence>
<feature type="transmembrane region" description="Helical" evidence="6">
    <location>
        <begin position="178"/>
        <end position="201"/>
    </location>
</feature>
<keyword evidence="5 6" id="KW-0472">Membrane</keyword>
<organism evidence="8 10">
    <name type="scientific">Holdemania massiliensis</name>
    <dbReference type="NCBI Taxonomy" id="1468449"/>
    <lineage>
        <taxon>Bacteria</taxon>
        <taxon>Bacillati</taxon>
        <taxon>Bacillota</taxon>
        <taxon>Erysipelotrichia</taxon>
        <taxon>Erysipelotrichales</taxon>
        <taxon>Erysipelotrichaceae</taxon>
        <taxon>Holdemania</taxon>
    </lineage>
</organism>
<dbReference type="EMBL" id="WKPI01000011">
    <property type="protein sequence ID" value="MSC33104.1"/>
    <property type="molecule type" value="Genomic_DNA"/>
</dbReference>
<dbReference type="CDD" id="cd17489">
    <property type="entry name" value="MFS_YfcJ_like"/>
    <property type="match status" value="1"/>
</dbReference>
<dbReference type="Pfam" id="PF07690">
    <property type="entry name" value="MFS_1"/>
    <property type="match status" value="2"/>
</dbReference>
<feature type="transmembrane region" description="Helical" evidence="6">
    <location>
        <begin position="371"/>
        <end position="391"/>
    </location>
</feature>
<dbReference type="OrthoDB" id="9814001at2"/>
<accession>A0A6N7S7Y6</accession>
<feature type="transmembrane region" description="Helical" evidence="6">
    <location>
        <begin position="91"/>
        <end position="107"/>
    </location>
</feature>
<evidence type="ECO:0000313" key="8">
    <source>
        <dbReference type="EMBL" id="MSA89426.1"/>
    </source>
</evidence>
<dbReference type="PANTHER" id="PTHR23531:SF1">
    <property type="entry name" value="QUINOLENE RESISTANCE PROTEIN NORA"/>
    <property type="match status" value="1"/>
</dbReference>
<dbReference type="PROSITE" id="PS50850">
    <property type="entry name" value="MFS"/>
    <property type="match status" value="1"/>
</dbReference>
<dbReference type="Proteomes" id="UP000433575">
    <property type="component" value="Unassembled WGS sequence"/>
</dbReference>
<dbReference type="Gene3D" id="1.20.1250.20">
    <property type="entry name" value="MFS general substrate transporter like domains"/>
    <property type="match status" value="2"/>
</dbReference>
<dbReference type="InterPro" id="IPR011701">
    <property type="entry name" value="MFS"/>
</dbReference>
<dbReference type="PANTHER" id="PTHR23531">
    <property type="entry name" value="QUINOLENE RESISTANCE PROTEIN NORA"/>
    <property type="match status" value="1"/>
</dbReference>
<keyword evidence="11" id="KW-1185">Reference proteome</keyword>
<feature type="transmembrane region" description="Helical" evidence="6">
    <location>
        <begin position="281"/>
        <end position="301"/>
    </location>
</feature>
<comment type="caution">
    <text evidence="8">The sequence shown here is derived from an EMBL/GenBank/DDBJ whole genome shotgun (WGS) entry which is preliminary data.</text>
</comment>